<evidence type="ECO:0000313" key="3">
    <source>
        <dbReference type="EMBL" id="SEO83917.1"/>
    </source>
</evidence>
<keyword evidence="1" id="KW-1133">Transmembrane helix</keyword>
<gene>
    <name evidence="3" type="ORF">SAMN04487948_105413</name>
</gene>
<evidence type="ECO:0000313" key="4">
    <source>
        <dbReference type="Proteomes" id="UP000199126"/>
    </source>
</evidence>
<keyword evidence="1" id="KW-0472">Membrane</keyword>
<keyword evidence="4" id="KW-1185">Reference proteome</keyword>
<feature type="transmembrane region" description="Helical" evidence="1">
    <location>
        <begin position="23"/>
        <end position="43"/>
    </location>
</feature>
<dbReference type="EMBL" id="FODV01000005">
    <property type="protein sequence ID" value="SEO83917.1"/>
    <property type="molecule type" value="Genomic_DNA"/>
</dbReference>
<protein>
    <recommendedName>
        <fullName evidence="2">DUF8142 domain-containing protein</fullName>
    </recommendedName>
</protein>
<reference evidence="4" key="1">
    <citation type="submission" date="2016-10" db="EMBL/GenBank/DDBJ databases">
        <authorList>
            <person name="Varghese N."/>
            <person name="Submissions S."/>
        </authorList>
    </citation>
    <scope>NUCLEOTIDE SEQUENCE [LARGE SCALE GENOMIC DNA]</scope>
    <source>
        <strain evidence="4">CGMCC 1.10121</strain>
    </source>
</reference>
<feature type="domain" description="DUF8142" evidence="2">
    <location>
        <begin position="8"/>
        <end position="78"/>
    </location>
</feature>
<feature type="transmembrane region" description="Helical" evidence="1">
    <location>
        <begin position="49"/>
        <end position="69"/>
    </location>
</feature>
<dbReference type="Proteomes" id="UP000199126">
    <property type="component" value="Unassembled WGS sequence"/>
</dbReference>
<dbReference type="RefSeq" id="WP_089824684.1">
    <property type="nucleotide sequence ID" value="NZ_FODV01000005.1"/>
</dbReference>
<accession>A0A1H8SZ42</accession>
<name>A0A1H8SZ42_9EURY</name>
<keyword evidence="1" id="KW-0812">Transmembrane</keyword>
<dbReference type="Pfam" id="PF26465">
    <property type="entry name" value="DUF8142"/>
    <property type="match status" value="1"/>
</dbReference>
<sequence length="78" mass="8686">MATPASERDAPPHESENRNRKRAALAVFPFLVIGVGNVILILLMGMEKLWGFALLPPVLFCSVLAWIVFSTDFLDDRT</sequence>
<evidence type="ECO:0000259" key="2">
    <source>
        <dbReference type="Pfam" id="PF26465"/>
    </source>
</evidence>
<organism evidence="3 4">
    <name type="scientific">Halogranum amylolyticum</name>
    <dbReference type="NCBI Taxonomy" id="660520"/>
    <lineage>
        <taxon>Archaea</taxon>
        <taxon>Methanobacteriati</taxon>
        <taxon>Methanobacteriota</taxon>
        <taxon>Stenosarchaea group</taxon>
        <taxon>Halobacteria</taxon>
        <taxon>Halobacteriales</taxon>
        <taxon>Haloferacaceae</taxon>
    </lineage>
</organism>
<evidence type="ECO:0000256" key="1">
    <source>
        <dbReference type="SAM" id="Phobius"/>
    </source>
</evidence>
<dbReference type="AlphaFoldDB" id="A0A1H8SZ42"/>
<dbReference type="InterPro" id="IPR058455">
    <property type="entry name" value="DUF8142"/>
</dbReference>
<proteinExistence type="predicted"/>